<evidence type="ECO:0000313" key="3">
    <source>
        <dbReference type="Proteomes" id="UP000323011"/>
    </source>
</evidence>
<feature type="compositionally biased region" description="Gly residues" evidence="1">
    <location>
        <begin position="118"/>
        <end position="127"/>
    </location>
</feature>
<reference evidence="2 3" key="1">
    <citation type="submission" date="2019-07" db="EMBL/GenBank/DDBJ databases">
        <title>Genomes of Cafeteria roenbergensis.</title>
        <authorList>
            <person name="Fischer M.G."/>
            <person name="Hackl T."/>
            <person name="Roman M."/>
        </authorList>
    </citation>
    <scope>NUCLEOTIDE SEQUENCE [LARGE SCALE GENOMIC DNA]</scope>
    <source>
        <strain evidence="2 3">BVI</strain>
    </source>
</reference>
<keyword evidence="3" id="KW-1185">Reference proteome</keyword>
<evidence type="ECO:0000313" key="2">
    <source>
        <dbReference type="EMBL" id="KAA0148126.1"/>
    </source>
</evidence>
<evidence type="ECO:0000256" key="1">
    <source>
        <dbReference type="SAM" id="MobiDB-lite"/>
    </source>
</evidence>
<sequence length="256" mass="25110">MAGNPSKSRPIPIGRGARSGIPIAGAGRPVRPEAHGSAISASLPPPKPLMGSLPPPRLTMPMPELELPPTDPGSESIMAMRGSGKGVAMSAPAANFMHLARTRAAEPAPAASKAPETGAGGAGAGAAGEGAMRASVASSIGKSPTILAVLRERPGDLGAFRGKRGGPAAAQAGAAGGTADKAAAASGLSGVLGNTAVSAPSGAPAAGADPADMGGHPWEEEDDDDGLEEGEEEDEEEEEEEDDDEDAVGGGVFEMS</sequence>
<feature type="compositionally biased region" description="Low complexity" evidence="1">
    <location>
        <begin position="108"/>
        <end position="117"/>
    </location>
</feature>
<name>A0A5A8C503_CAFRO</name>
<dbReference type="EMBL" id="VLTN01000057">
    <property type="protein sequence ID" value="KAA0148126.1"/>
    <property type="molecule type" value="Genomic_DNA"/>
</dbReference>
<feature type="compositionally biased region" description="Low complexity" evidence="1">
    <location>
        <begin position="166"/>
        <end position="185"/>
    </location>
</feature>
<feature type="region of interest" description="Disordered" evidence="1">
    <location>
        <begin position="108"/>
        <end position="127"/>
    </location>
</feature>
<feature type="region of interest" description="Disordered" evidence="1">
    <location>
        <begin position="1"/>
        <end position="61"/>
    </location>
</feature>
<organism evidence="2 3">
    <name type="scientific">Cafeteria roenbergensis</name>
    <name type="common">Marine flagellate</name>
    <dbReference type="NCBI Taxonomy" id="33653"/>
    <lineage>
        <taxon>Eukaryota</taxon>
        <taxon>Sar</taxon>
        <taxon>Stramenopiles</taxon>
        <taxon>Bigyra</taxon>
        <taxon>Opalozoa</taxon>
        <taxon>Bicosoecida</taxon>
        <taxon>Cafeteriaceae</taxon>
        <taxon>Cafeteria</taxon>
    </lineage>
</organism>
<dbReference type="Proteomes" id="UP000323011">
    <property type="component" value="Unassembled WGS sequence"/>
</dbReference>
<dbReference type="AlphaFoldDB" id="A0A5A8C503"/>
<comment type="caution">
    <text evidence="2">The sequence shown here is derived from an EMBL/GenBank/DDBJ whole genome shotgun (WGS) entry which is preliminary data.</text>
</comment>
<gene>
    <name evidence="2" type="ORF">FNF29_06921</name>
</gene>
<feature type="region of interest" description="Disordered" evidence="1">
    <location>
        <begin position="156"/>
        <end position="256"/>
    </location>
</feature>
<feature type="compositionally biased region" description="Pro residues" evidence="1">
    <location>
        <begin position="43"/>
        <end position="58"/>
    </location>
</feature>
<feature type="compositionally biased region" description="Acidic residues" evidence="1">
    <location>
        <begin position="219"/>
        <end position="247"/>
    </location>
</feature>
<proteinExistence type="predicted"/>
<accession>A0A5A8C503</accession>
<feature type="compositionally biased region" description="Low complexity" evidence="1">
    <location>
        <begin position="198"/>
        <end position="212"/>
    </location>
</feature>
<protein>
    <submittedName>
        <fullName evidence="2">Uncharacterized protein</fullName>
    </submittedName>
</protein>